<keyword evidence="2 7" id="KW-0689">Ribosomal protein</keyword>
<dbReference type="PANTHER" id="PTHR20981">
    <property type="entry name" value="60S RIBOSOMAL PROTEIN L21"/>
    <property type="match status" value="1"/>
</dbReference>
<keyword evidence="3" id="KW-0687">Ribonucleoprotein</keyword>
<comment type="similarity">
    <text evidence="1">Belongs to the eukaryotic ribosomal protein eL21 family.</text>
</comment>
<dbReference type="InterPro" id="IPR018259">
    <property type="entry name" value="Ribosomal_eL21_CS"/>
</dbReference>
<protein>
    <recommendedName>
        <fullName evidence="4">Large ribosomal subunit protein eL21</fullName>
    </recommendedName>
    <alternativeName>
        <fullName evidence="5">50S ribosomal protein L21e</fullName>
    </alternativeName>
</protein>
<dbReference type="NCBIfam" id="NF003303">
    <property type="entry name" value="PRK04306.1"/>
    <property type="match status" value="1"/>
</dbReference>
<evidence type="ECO:0000256" key="4">
    <source>
        <dbReference type="ARBA" id="ARBA00035219"/>
    </source>
</evidence>
<dbReference type="InterPro" id="IPR022856">
    <property type="entry name" value="Ribosomal_eL21_arc"/>
</dbReference>
<evidence type="ECO:0000256" key="3">
    <source>
        <dbReference type="ARBA" id="ARBA00023274"/>
    </source>
</evidence>
<evidence type="ECO:0000256" key="2">
    <source>
        <dbReference type="ARBA" id="ARBA00022980"/>
    </source>
</evidence>
<organism evidence="7">
    <name type="scientific">uncultured marine microorganism HF4000_ANIW133F6</name>
    <dbReference type="NCBI Taxonomy" id="455529"/>
    <lineage>
        <taxon>unclassified sequences</taxon>
        <taxon>environmental samples</taxon>
    </lineage>
</organism>
<proteinExistence type="inferred from homology"/>
<dbReference type="GO" id="GO:1990904">
    <property type="term" value="C:ribonucleoprotein complex"/>
    <property type="evidence" value="ECO:0007669"/>
    <property type="project" value="UniProtKB-KW"/>
</dbReference>
<evidence type="ECO:0000313" key="7">
    <source>
        <dbReference type="EMBL" id="ABZ07262.1"/>
    </source>
</evidence>
<dbReference type="SUPFAM" id="SSF50104">
    <property type="entry name" value="Translation proteins SH3-like domain"/>
    <property type="match status" value="1"/>
</dbReference>
<dbReference type="InterPro" id="IPR008991">
    <property type="entry name" value="Translation_prot_SH3-like_sf"/>
</dbReference>
<evidence type="ECO:0000256" key="6">
    <source>
        <dbReference type="SAM" id="MobiDB-lite"/>
    </source>
</evidence>
<dbReference type="InterPro" id="IPR036948">
    <property type="entry name" value="Ribosomal_eL21_sf"/>
</dbReference>
<name>B3T3V3_9ZZZZ</name>
<sequence length="96" mass="10976">MRRSHGTRQGTRSILRRSKTQRGRINIARVMHQYEIGDRVAVVLDGAQQKGMPHRRFQGATGIIQAQQGRAWVIDLHDKNMAKTVVARAEHLRPLE</sequence>
<dbReference type="PROSITE" id="PS01171">
    <property type="entry name" value="RIBOSOMAL_L21E"/>
    <property type="match status" value="1"/>
</dbReference>
<evidence type="ECO:0000256" key="1">
    <source>
        <dbReference type="ARBA" id="ARBA00008427"/>
    </source>
</evidence>
<dbReference type="AlphaFoldDB" id="B3T3V3"/>
<dbReference type="InterPro" id="IPR001147">
    <property type="entry name" value="Ribosomal_eL21"/>
</dbReference>
<dbReference type="Pfam" id="PF01157">
    <property type="entry name" value="Ribosomal_L21e"/>
    <property type="match status" value="1"/>
</dbReference>
<dbReference type="EMBL" id="EU016596">
    <property type="protein sequence ID" value="ABZ07262.1"/>
    <property type="molecule type" value="Genomic_DNA"/>
</dbReference>
<reference evidence="7" key="1">
    <citation type="journal article" date="2008" name="ISME J.">
        <title>Genomic patterns of recombination, clonal divergence and environment in marine microbial populations.</title>
        <authorList>
            <person name="Konstantinidis K.T."/>
            <person name="Delong E.F."/>
        </authorList>
    </citation>
    <scope>NUCLEOTIDE SEQUENCE</scope>
</reference>
<dbReference type="Gene3D" id="2.30.30.70">
    <property type="entry name" value="Ribosomal protein L21"/>
    <property type="match status" value="1"/>
</dbReference>
<evidence type="ECO:0000256" key="5">
    <source>
        <dbReference type="ARBA" id="ARBA00035508"/>
    </source>
</evidence>
<dbReference type="HAMAP" id="MF_00369">
    <property type="entry name" value="Ribosomal_eL21"/>
    <property type="match status" value="1"/>
</dbReference>
<gene>
    <name evidence="7" type="ORF">ALOHA_HF4000ANIW133F6ctg1g12</name>
</gene>
<dbReference type="FunFam" id="2.30.30.70:FF:000001">
    <property type="entry name" value="60S ribosomal protein L21"/>
    <property type="match status" value="1"/>
</dbReference>
<feature type="region of interest" description="Disordered" evidence="6">
    <location>
        <begin position="1"/>
        <end position="21"/>
    </location>
</feature>
<dbReference type="GO" id="GO:0003735">
    <property type="term" value="F:structural constituent of ribosome"/>
    <property type="evidence" value="ECO:0007669"/>
    <property type="project" value="InterPro"/>
</dbReference>
<accession>B3T3V3</accession>